<gene>
    <name evidence="3" type="ORF">PXH66_18150</name>
</gene>
<proteinExistence type="predicted"/>
<evidence type="ECO:0000256" key="1">
    <source>
        <dbReference type="ARBA" id="ARBA00022801"/>
    </source>
</evidence>
<evidence type="ECO:0000259" key="2">
    <source>
        <dbReference type="Pfam" id="PF20434"/>
    </source>
</evidence>
<organism evidence="3 4">
    <name type="scientific">Synoicihabitans lomoniglobus</name>
    <dbReference type="NCBI Taxonomy" id="2909285"/>
    <lineage>
        <taxon>Bacteria</taxon>
        <taxon>Pseudomonadati</taxon>
        <taxon>Verrucomicrobiota</taxon>
        <taxon>Opitutia</taxon>
        <taxon>Opitutales</taxon>
        <taxon>Opitutaceae</taxon>
        <taxon>Synoicihabitans</taxon>
    </lineage>
</organism>
<dbReference type="RefSeq" id="WP_330931072.1">
    <property type="nucleotide sequence ID" value="NZ_CP119075.1"/>
</dbReference>
<dbReference type="AlphaFoldDB" id="A0AAF0CPE1"/>
<keyword evidence="4" id="KW-1185">Reference proteome</keyword>
<evidence type="ECO:0000313" key="3">
    <source>
        <dbReference type="EMBL" id="WED64264.1"/>
    </source>
</evidence>
<dbReference type="GO" id="GO:0016787">
    <property type="term" value="F:hydrolase activity"/>
    <property type="evidence" value="ECO:0007669"/>
    <property type="project" value="UniProtKB-KW"/>
</dbReference>
<dbReference type="InterPro" id="IPR049492">
    <property type="entry name" value="BD-FAE-like_dom"/>
</dbReference>
<dbReference type="InterPro" id="IPR050300">
    <property type="entry name" value="GDXG_lipolytic_enzyme"/>
</dbReference>
<evidence type="ECO:0000313" key="4">
    <source>
        <dbReference type="Proteomes" id="UP001218638"/>
    </source>
</evidence>
<dbReference type="SUPFAM" id="SSF53474">
    <property type="entry name" value="alpha/beta-Hydrolases"/>
    <property type="match status" value="1"/>
</dbReference>
<keyword evidence="1 3" id="KW-0378">Hydrolase</keyword>
<dbReference type="PANTHER" id="PTHR48081">
    <property type="entry name" value="AB HYDROLASE SUPERFAMILY PROTEIN C4A8.06C"/>
    <property type="match status" value="1"/>
</dbReference>
<dbReference type="PANTHER" id="PTHR48081:SF6">
    <property type="entry name" value="PEPTIDASE S9 PROLYL OLIGOPEPTIDASE CATALYTIC DOMAIN-CONTAINING PROTEIN"/>
    <property type="match status" value="1"/>
</dbReference>
<sequence>MVSNIHRPSLTPFLPEPSRATGCAVIIAPGGGHMQHTIEREGHELARWLADQGIAAFVLKYRLARDGSNPSGQPQPYTIEDHGAADAARAIRLIRHRAAPWQLRSDRIGILGFSAGGEIALLAAAQSDSGDPTATDPIERASSRPDFFAPIYPGGLNRTDYGWSSATTPPAFLSCAFDDRMPEPLAALFTQLRQAGVNAELHIYSSGGHGYGVRDDRPELPVSSWPNRFVEWLDDRQFLQP</sequence>
<reference evidence="3" key="1">
    <citation type="submission" date="2023-03" db="EMBL/GenBank/DDBJ databases">
        <title>Lomoglobus Profundus gen. nov., sp. nov., a novel member of the phylum Verrucomicrobia, isolated from deep-marine sediment of South China Sea.</title>
        <authorList>
            <person name="Ahmad T."/>
            <person name="Ishaq S.E."/>
            <person name="Wang F."/>
        </authorList>
    </citation>
    <scope>NUCLEOTIDE SEQUENCE</scope>
    <source>
        <strain evidence="3">LMO-M01</strain>
    </source>
</reference>
<accession>A0AAF0CPE1</accession>
<protein>
    <submittedName>
        <fullName evidence="3">Alpha/beta hydrolase</fullName>
    </submittedName>
</protein>
<dbReference type="Pfam" id="PF20434">
    <property type="entry name" value="BD-FAE"/>
    <property type="match status" value="1"/>
</dbReference>
<dbReference type="KEGG" id="slom:PXH66_18150"/>
<name>A0AAF0CPE1_9BACT</name>
<dbReference type="Gene3D" id="3.40.50.1820">
    <property type="entry name" value="alpha/beta hydrolase"/>
    <property type="match status" value="1"/>
</dbReference>
<feature type="domain" description="BD-FAE-like" evidence="2">
    <location>
        <begin position="14"/>
        <end position="128"/>
    </location>
</feature>
<dbReference type="Proteomes" id="UP001218638">
    <property type="component" value="Chromosome"/>
</dbReference>
<dbReference type="EMBL" id="CP119075">
    <property type="protein sequence ID" value="WED64264.1"/>
    <property type="molecule type" value="Genomic_DNA"/>
</dbReference>
<dbReference type="InterPro" id="IPR029058">
    <property type="entry name" value="AB_hydrolase_fold"/>
</dbReference>